<keyword evidence="3" id="KW-1185">Reference proteome</keyword>
<feature type="transmembrane region" description="Helical" evidence="1">
    <location>
        <begin position="68"/>
        <end position="90"/>
    </location>
</feature>
<accession>A0ABN7B8E0</accession>
<feature type="transmembrane region" description="Helical" evidence="1">
    <location>
        <begin position="218"/>
        <end position="238"/>
    </location>
</feature>
<dbReference type="Proteomes" id="UP001307889">
    <property type="component" value="Chromosome 11"/>
</dbReference>
<keyword evidence="1" id="KW-0472">Membrane</keyword>
<keyword evidence="1" id="KW-0812">Transmembrane</keyword>
<feature type="transmembrane region" description="Helical" evidence="1">
    <location>
        <begin position="111"/>
        <end position="130"/>
    </location>
</feature>
<keyword evidence="1" id="KW-1133">Transmembrane helix</keyword>
<evidence type="ECO:0008006" key="4">
    <source>
        <dbReference type="Google" id="ProtNLM"/>
    </source>
</evidence>
<dbReference type="EMBL" id="AP028919">
    <property type="protein sequence ID" value="BET00115.1"/>
    <property type="molecule type" value="Genomic_DNA"/>
</dbReference>
<evidence type="ECO:0000313" key="2">
    <source>
        <dbReference type="EMBL" id="BET00115.1"/>
    </source>
</evidence>
<evidence type="ECO:0000313" key="3">
    <source>
        <dbReference type="Proteomes" id="UP001307889"/>
    </source>
</evidence>
<feature type="transmembrane region" description="Helical" evidence="1">
    <location>
        <begin position="30"/>
        <end position="48"/>
    </location>
</feature>
<sequence>MAKPTDPLNSRLSQCLGFLPVGFGGRFEKFIALNFSILFLICAITDVYRLVIAVSEIVGHPLDKFSGVVSIFVCTIGHIAILFHIGASLVNSKIVKSLLTSKYRTRIAIKYSTAISMAMLLFGGALRSHAPPKSMIYRYCMSCICTLMQFLLAAQYFQLMTSAAKSWRRLTLLMKSTNRRNAHFSYESIEKYLIKCITVRESLISELVRIHTFYQRQLLLVGIVLFMELVFYNHQIIVYSAERGVQFCIAYALLDAIKITTLFLISAGSEMPTVAVSYVLSS</sequence>
<evidence type="ECO:0000256" key="1">
    <source>
        <dbReference type="SAM" id="Phobius"/>
    </source>
</evidence>
<organism evidence="2 3">
    <name type="scientific">Nesidiocoris tenuis</name>
    <dbReference type="NCBI Taxonomy" id="355587"/>
    <lineage>
        <taxon>Eukaryota</taxon>
        <taxon>Metazoa</taxon>
        <taxon>Ecdysozoa</taxon>
        <taxon>Arthropoda</taxon>
        <taxon>Hexapoda</taxon>
        <taxon>Insecta</taxon>
        <taxon>Pterygota</taxon>
        <taxon>Neoptera</taxon>
        <taxon>Paraneoptera</taxon>
        <taxon>Hemiptera</taxon>
        <taxon>Heteroptera</taxon>
        <taxon>Panheteroptera</taxon>
        <taxon>Cimicomorpha</taxon>
        <taxon>Miridae</taxon>
        <taxon>Dicyphina</taxon>
        <taxon>Nesidiocoris</taxon>
    </lineage>
</organism>
<protein>
    <recommendedName>
        <fullName evidence="4">Gustatory receptor</fullName>
    </recommendedName>
</protein>
<feature type="transmembrane region" description="Helical" evidence="1">
    <location>
        <begin position="244"/>
        <end position="265"/>
    </location>
</feature>
<proteinExistence type="predicted"/>
<feature type="transmembrane region" description="Helical" evidence="1">
    <location>
        <begin position="136"/>
        <end position="159"/>
    </location>
</feature>
<gene>
    <name evidence="2" type="ORF">NTJ_12931</name>
</gene>
<reference evidence="2 3" key="1">
    <citation type="submission" date="2023-09" db="EMBL/GenBank/DDBJ databases">
        <title>Nesidiocoris tenuis whole genome shotgun sequence.</title>
        <authorList>
            <person name="Shibata T."/>
            <person name="Shimoda M."/>
            <person name="Kobayashi T."/>
            <person name="Uehara T."/>
        </authorList>
    </citation>
    <scope>NUCLEOTIDE SEQUENCE [LARGE SCALE GENOMIC DNA]</scope>
    <source>
        <strain evidence="2 3">Japan</strain>
    </source>
</reference>
<name>A0ABN7B8E0_9HEMI</name>